<dbReference type="EMBL" id="UOFR01000029">
    <property type="protein sequence ID" value="VAW94697.1"/>
    <property type="molecule type" value="Genomic_DNA"/>
</dbReference>
<evidence type="ECO:0000256" key="6">
    <source>
        <dbReference type="ARBA" id="ARBA00022840"/>
    </source>
</evidence>
<protein>
    <submittedName>
        <fullName evidence="9">Nicotinate-nucleotide adenylyltransferase</fullName>
        <ecNumber evidence="9">2.7.7.18</ecNumber>
    </submittedName>
</protein>
<dbReference type="GO" id="GO:0009435">
    <property type="term" value="P:NAD+ biosynthetic process"/>
    <property type="evidence" value="ECO:0007669"/>
    <property type="project" value="UniProtKB-UniPathway"/>
</dbReference>
<dbReference type="GO" id="GO:0005524">
    <property type="term" value="F:ATP binding"/>
    <property type="evidence" value="ECO:0007669"/>
    <property type="project" value="UniProtKB-KW"/>
</dbReference>
<dbReference type="NCBIfam" id="TIGR00482">
    <property type="entry name" value="nicotinate (nicotinamide) nucleotide adenylyltransferase"/>
    <property type="match status" value="1"/>
</dbReference>
<evidence type="ECO:0000256" key="1">
    <source>
        <dbReference type="ARBA" id="ARBA00004790"/>
    </source>
</evidence>
<name>A0A3B1A534_9ZZZZ</name>
<keyword evidence="6" id="KW-0067">ATP-binding</keyword>
<evidence type="ECO:0000256" key="4">
    <source>
        <dbReference type="ARBA" id="ARBA00022695"/>
    </source>
</evidence>
<keyword evidence="5" id="KW-0547">Nucleotide-binding</keyword>
<evidence type="ECO:0000256" key="7">
    <source>
        <dbReference type="ARBA" id="ARBA00023027"/>
    </source>
</evidence>
<dbReference type="AlphaFoldDB" id="A0A3B1A534"/>
<keyword evidence="3 9" id="KW-0808">Transferase</keyword>
<dbReference type="Pfam" id="PF01467">
    <property type="entry name" value="CTP_transf_like"/>
    <property type="match status" value="1"/>
</dbReference>
<dbReference type="InterPro" id="IPR014729">
    <property type="entry name" value="Rossmann-like_a/b/a_fold"/>
</dbReference>
<dbReference type="NCBIfam" id="TIGR00125">
    <property type="entry name" value="cyt_tran_rel"/>
    <property type="match status" value="1"/>
</dbReference>
<evidence type="ECO:0000313" key="9">
    <source>
        <dbReference type="EMBL" id="VAW94697.1"/>
    </source>
</evidence>
<dbReference type="PANTHER" id="PTHR39321:SF3">
    <property type="entry name" value="PHOSPHOPANTETHEINE ADENYLYLTRANSFERASE"/>
    <property type="match status" value="1"/>
</dbReference>
<evidence type="ECO:0000256" key="3">
    <source>
        <dbReference type="ARBA" id="ARBA00022679"/>
    </source>
</evidence>
<dbReference type="GO" id="GO:0004515">
    <property type="term" value="F:nicotinate-nucleotide adenylyltransferase activity"/>
    <property type="evidence" value="ECO:0007669"/>
    <property type="project" value="UniProtKB-EC"/>
</dbReference>
<comment type="pathway">
    <text evidence="1">Cofactor biosynthesis; NAD(+) biosynthesis.</text>
</comment>
<keyword evidence="2" id="KW-0662">Pyridine nucleotide biosynthesis</keyword>
<feature type="domain" description="Cytidyltransferase-like" evidence="8">
    <location>
        <begin position="4"/>
        <end position="183"/>
    </location>
</feature>
<sequence>MIGIYGGTFDPVHFGHLRPAVDVYSELGLSEVRFIPAGVPVHRDMPVASSEHRYQMLLLATENVAGLSVDDREITRDEPSYMIDTIRSLQADFSNEKFCLIVGMDAFIGFAAWREWRTILELVNIVVTCRPRFDLASIADSALKDYVLAAETKDKDEFLEGASGHCYFCPVTQLDISATKIRKLVKRGSELNYLLPDSVINYLLQKQLY</sequence>
<dbReference type="InterPro" id="IPR005248">
    <property type="entry name" value="NadD/NMNAT"/>
</dbReference>
<dbReference type="InterPro" id="IPR004821">
    <property type="entry name" value="Cyt_trans-like"/>
</dbReference>
<keyword evidence="4 9" id="KW-0548">Nucleotidyltransferase</keyword>
<dbReference type="EC" id="2.7.7.18" evidence="9"/>
<evidence type="ECO:0000256" key="5">
    <source>
        <dbReference type="ARBA" id="ARBA00022741"/>
    </source>
</evidence>
<dbReference type="NCBIfam" id="NF000839">
    <property type="entry name" value="PRK00071.1-1"/>
    <property type="match status" value="1"/>
</dbReference>
<accession>A0A3B1A534</accession>
<dbReference type="CDD" id="cd02165">
    <property type="entry name" value="NMNAT"/>
    <property type="match status" value="1"/>
</dbReference>
<reference evidence="9" key="1">
    <citation type="submission" date="2018-06" db="EMBL/GenBank/DDBJ databases">
        <authorList>
            <person name="Zhirakovskaya E."/>
        </authorList>
    </citation>
    <scope>NUCLEOTIDE SEQUENCE</scope>
</reference>
<dbReference type="NCBIfam" id="NF000840">
    <property type="entry name" value="PRK00071.1-3"/>
    <property type="match status" value="1"/>
</dbReference>
<dbReference type="PANTHER" id="PTHR39321">
    <property type="entry name" value="NICOTINATE-NUCLEOTIDE ADENYLYLTRANSFERASE-RELATED"/>
    <property type="match status" value="1"/>
</dbReference>
<dbReference type="SUPFAM" id="SSF52374">
    <property type="entry name" value="Nucleotidylyl transferase"/>
    <property type="match status" value="1"/>
</dbReference>
<evidence type="ECO:0000256" key="2">
    <source>
        <dbReference type="ARBA" id="ARBA00022642"/>
    </source>
</evidence>
<evidence type="ECO:0000259" key="8">
    <source>
        <dbReference type="Pfam" id="PF01467"/>
    </source>
</evidence>
<dbReference type="HAMAP" id="MF_00244">
    <property type="entry name" value="NaMN_adenylyltr"/>
    <property type="match status" value="1"/>
</dbReference>
<keyword evidence="7" id="KW-0520">NAD</keyword>
<dbReference type="UniPathway" id="UPA00253"/>
<proteinExistence type="inferred from homology"/>
<organism evidence="9">
    <name type="scientific">hydrothermal vent metagenome</name>
    <dbReference type="NCBI Taxonomy" id="652676"/>
    <lineage>
        <taxon>unclassified sequences</taxon>
        <taxon>metagenomes</taxon>
        <taxon>ecological metagenomes</taxon>
    </lineage>
</organism>
<dbReference type="Gene3D" id="3.40.50.620">
    <property type="entry name" value="HUPs"/>
    <property type="match status" value="1"/>
</dbReference>
<gene>
    <name evidence="9" type="ORF">MNBD_GAMMA21-3026</name>
</gene>